<evidence type="ECO:0000313" key="4">
    <source>
        <dbReference type="WBParaSite" id="MBELARI_LOCUS3781"/>
    </source>
</evidence>
<dbReference type="PANTHER" id="PTHR13465">
    <property type="entry name" value="UPF0183 PROTEIN"/>
    <property type="match status" value="1"/>
</dbReference>
<dbReference type="PANTHER" id="PTHR13465:SF2">
    <property type="entry name" value="PHAGOSOME ASSEMBLY FACTOR 1"/>
    <property type="match status" value="1"/>
</dbReference>
<accession>A0AAF3FA65</accession>
<comment type="similarity">
    <text evidence="1">Belongs to the PHAF1 family.</text>
</comment>
<dbReference type="Proteomes" id="UP000887575">
    <property type="component" value="Unassembled WGS sequence"/>
</dbReference>
<name>A0AAF3FA65_9BILA</name>
<reference evidence="3 4" key="1">
    <citation type="submission" date="2024-02" db="UniProtKB">
        <authorList>
            <consortium name="WormBaseParasite"/>
        </authorList>
    </citation>
    <scope>IDENTIFICATION</scope>
</reference>
<dbReference type="InterPro" id="IPR039156">
    <property type="entry name" value="PHAF1/BROMI"/>
</dbReference>
<proteinExistence type="inferred from homology"/>
<evidence type="ECO:0000313" key="3">
    <source>
        <dbReference type="WBParaSite" id="MBELARI_LOCUS1794"/>
    </source>
</evidence>
<dbReference type="WBParaSite" id="MBELARI_LOCUS3781">
    <property type="protein sequence ID" value="MBELARI_LOCUS3781"/>
    <property type="gene ID" value="MBELARI_LOCUS3781"/>
</dbReference>
<dbReference type="AlphaFoldDB" id="A0AAF3FA65"/>
<keyword evidence="2" id="KW-1185">Reference proteome</keyword>
<dbReference type="GO" id="GO:0005802">
    <property type="term" value="C:trans-Golgi network"/>
    <property type="evidence" value="ECO:0007669"/>
    <property type="project" value="TreeGrafter"/>
</dbReference>
<sequence length="95" mass="10374">MPGHYDFGIYARCNFRAALGGKETTEIRTDVKFSEMSVLFTVDGSAVKPVVVTHNNEGERNPFGPTYCYGIPGLIVEVMETSGHIAALTLYEATL</sequence>
<evidence type="ECO:0000256" key="1">
    <source>
        <dbReference type="ARBA" id="ARBA00024339"/>
    </source>
</evidence>
<protein>
    <submittedName>
        <fullName evidence="3 4">Uncharacterized protein</fullName>
    </submittedName>
</protein>
<organism evidence="2 4">
    <name type="scientific">Mesorhabditis belari</name>
    <dbReference type="NCBI Taxonomy" id="2138241"/>
    <lineage>
        <taxon>Eukaryota</taxon>
        <taxon>Metazoa</taxon>
        <taxon>Ecdysozoa</taxon>
        <taxon>Nematoda</taxon>
        <taxon>Chromadorea</taxon>
        <taxon>Rhabditida</taxon>
        <taxon>Rhabditina</taxon>
        <taxon>Rhabditomorpha</taxon>
        <taxon>Rhabditoidea</taxon>
        <taxon>Rhabditidae</taxon>
        <taxon>Mesorhabditinae</taxon>
        <taxon>Mesorhabditis</taxon>
    </lineage>
</organism>
<evidence type="ECO:0000313" key="2">
    <source>
        <dbReference type="Proteomes" id="UP000887575"/>
    </source>
</evidence>
<dbReference type="InterPro" id="IPR005373">
    <property type="entry name" value="PHAF1"/>
</dbReference>
<dbReference type="WBParaSite" id="MBELARI_LOCUS1794">
    <property type="protein sequence ID" value="MBELARI_LOCUS1794"/>
    <property type="gene ID" value="MBELARI_LOCUS1794"/>
</dbReference>
<dbReference type="GO" id="GO:0043001">
    <property type="term" value="P:Golgi to plasma membrane protein transport"/>
    <property type="evidence" value="ECO:0007669"/>
    <property type="project" value="TreeGrafter"/>
</dbReference>
<dbReference type="Pfam" id="PF03676">
    <property type="entry name" value="PHAF1"/>
    <property type="match status" value="1"/>
</dbReference>